<keyword evidence="2 5" id="KW-0812">Transmembrane</keyword>
<feature type="transmembrane region" description="Helical" evidence="6">
    <location>
        <begin position="70"/>
        <end position="89"/>
    </location>
</feature>
<dbReference type="OrthoDB" id="1580043at2759"/>
<organism evidence="7 8">
    <name type="scientific">Gossypium raimondii</name>
    <name type="common">Peruvian cotton</name>
    <name type="synonym">Gossypium klotzschianum subsp. raimondii</name>
    <dbReference type="NCBI Taxonomy" id="29730"/>
    <lineage>
        <taxon>Eukaryota</taxon>
        <taxon>Viridiplantae</taxon>
        <taxon>Streptophyta</taxon>
        <taxon>Embryophyta</taxon>
        <taxon>Tracheophyta</taxon>
        <taxon>Spermatophyta</taxon>
        <taxon>Magnoliopsida</taxon>
        <taxon>eudicotyledons</taxon>
        <taxon>Gunneridae</taxon>
        <taxon>Pentapetalae</taxon>
        <taxon>rosids</taxon>
        <taxon>malvids</taxon>
        <taxon>Malvales</taxon>
        <taxon>Malvaceae</taxon>
        <taxon>Malvoideae</taxon>
        <taxon>Gossypium</taxon>
    </lineage>
</organism>
<keyword evidence="4 6" id="KW-0472">Membrane</keyword>
<evidence type="ECO:0000256" key="5">
    <source>
        <dbReference type="RuleBase" id="RU000477"/>
    </source>
</evidence>
<reference evidence="7 8" key="1">
    <citation type="journal article" date="2012" name="Nature">
        <title>Repeated polyploidization of Gossypium genomes and the evolution of spinnable cotton fibres.</title>
        <authorList>
            <person name="Paterson A.H."/>
            <person name="Wendel J.F."/>
            <person name="Gundlach H."/>
            <person name="Guo H."/>
            <person name="Jenkins J."/>
            <person name="Jin D."/>
            <person name="Llewellyn D."/>
            <person name="Showmaker K.C."/>
            <person name="Shu S."/>
            <person name="Udall J."/>
            <person name="Yoo M.J."/>
            <person name="Byers R."/>
            <person name="Chen W."/>
            <person name="Doron-Faigenboim A."/>
            <person name="Duke M.V."/>
            <person name="Gong L."/>
            <person name="Grimwood J."/>
            <person name="Grover C."/>
            <person name="Grupp K."/>
            <person name="Hu G."/>
            <person name="Lee T.H."/>
            <person name="Li J."/>
            <person name="Lin L."/>
            <person name="Liu T."/>
            <person name="Marler B.S."/>
            <person name="Page J.T."/>
            <person name="Roberts A.W."/>
            <person name="Romanel E."/>
            <person name="Sanders W.S."/>
            <person name="Szadkowski E."/>
            <person name="Tan X."/>
            <person name="Tang H."/>
            <person name="Xu C."/>
            <person name="Wang J."/>
            <person name="Wang Z."/>
            <person name="Zhang D."/>
            <person name="Zhang L."/>
            <person name="Ashrafi H."/>
            <person name="Bedon F."/>
            <person name="Bowers J.E."/>
            <person name="Brubaker C.L."/>
            <person name="Chee P.W."/>
            <person name="Das S."/>
            <person name="Gingle A.R."/>
            <person name="Haigler C.H."/>
            <person name="Harker D."/>
            <person name="Hoffmann L.V."/>
            <person name="Hovav R."/>
            <person name="Jones D.C."/>
            <person name="Lemke C."/>
            <person name="Mansoor S."/>
            <person name="ur Rahman M."/>
            <person name="Rainville L.N."/>
            <person name="Rambani A."/>
            <person name="Reddy U.K."/>
            <person name="Rong J.K."/>
            <person name="Saranga Y."/>
            <person name="Scheffler B.E."/>
            <person name="Scheffler J.A."/>
            <person name="Stelly D.M."/>
            <person name="Triplett B.A."/>
            <person name="Van Deynze A."/>
            <person name="Vaslin M.F."/>
            <person name="Waghmare V.N."/>
            <person name="Walford S.A."/>
            <person name="Wright R.J."/>
            <person name="Zaki E.A."/>
            <person name="Zhang T."/>
            <person name="Dennis E.S."/>
            <person name="Mayer K.F."/>
            <person name="Peterson D.G."/>
            <person name="Rokhsar D.S."/>
            <person name="Wang X."/>
            <person name="Schmutz J."/>
        </authorList>
    </citation>
    <scope>NUCLEOTIDE SEQUENCE [LARGE SCALE GENOMIC DNA]</scope>
</reference>
<name>A0A0D2U1U1_GOSRA</name>
<feature type="transmembrane region" description="Helical" evidence="6">
    <location>
        <begin position="96"/>
        <end position="114"/>
    </location>
</feature>
<comment type="subcellular location">
    <subcellularLocation>
        <location evidence="1">Membrane</location>
        <topology evidence="1">Multi-pass membrane protein</topology>
    </subcellularLocation>
</comment>
<dbReference type="STRING" id="29730.A0A0D2U1U1"/>
<sequence>MGKRGVIIYDFIISLMWVWSNFLIKLLVNQILGIDYQPKAEFVKNSLSVINMFFFAFLGKVTNGGAYNPLTVLASAVSGGFAHFLFTVGARIPAQVIGSITGVKLIIQIFPGIGSGPRLNVDIHQGALTEGFLTFAIVIISLGLTTKIPSSFFMKTWIASISKLTLHILGSNLTGGCMNPASVMGWAYARGDHISKEHILVYWLAPIEATLLAVWVFRLAVKPAIEAKQNVKAKPE</sequence>
<dbReference type="eggNOG" id="KOG0223">
    <property type="taxonomic scope" value="Eukaryota"/>
</dbReference>
<feature type="transmembrane region" description="Helical" evidence="6">
    <location>
        <begin position="6"/>
        <end position="28"/>
    </location>
</feature>
<dbReference type="PANTHER" id="PTHR47720:SF1">
    <property type="entry name" value="AQUAPORIN SIP2-1-RELATED"/>
    <property type="match status" value="1"/>
</dbReference>
<dbReference type="SUPFAM" id="SSF81338">
    <property type="entry name" value="Aquaporin-like"/>
    <property type="match status" value="1"/>
</dbReference>
<dbReference type="InterPro" id="IPR000425">
    <property type="entry name" value="MIP"/>
</dbReference>
<dbReference type="GO" id="GO:0016020">
    <property type="term" value="C:membrane"/>
    <property type="evidence" value="ECO:0007669"/>
    <property type="project" value="UniProtKB-SubCell"/>
</dbReference>
<keyword evidence="3 6" id="KW-1133">Transmembrane helix</keyword>
<dbReference type="AlphaFoldDB" id="A0A0D2U1U1"/>
<dbReference type="OMA" id="WITSVSK"/>
<evidence type="ECO:0000256" key="2">
    <source>
        <dbReference type="ARBA" id="ARBA00022692"/>
    </source>
</evidence>
<keyword evidence="5" id="KW-0813">Transport</keyword>
<dbReference type="Pfam" id="PF00230">
    <property type="entry name" value="MIP"/>
    <property type="match status" value="1"/>
</dbReference>
<dbReference type="KEGG" id="gra:105768510"/>
<dbReference type="Proteomes" id="UP000032304">
    <property type="component" value="Chromosome 9"/>
</dbReference>
<evidence type="ECO:0000313" key="7">
    <source>
        <dbReference type="EMBL" id="KJB62954.1"/>
    </source>
</evidence>
<dbReference type="EMBL" id="CM001748">
    <property type="protein sequence ID" value="KJB62954.1"/>
    <property type="molecule type" value="Genomic_DNA"/>
</dbReference>
<dbReference type="PANTHER" id="PTHR47720">
    <property type="entry name" value="AQUAPORIN SIP2-1-RELATED"/>
    <property type="match status" value="1"/>
</dbReference>
<evidence type="ECO:0000256" key="6">
    <source>
        <dbReference type="SAM" id="Phobius"/>
    </source>
</evidence>
<evidence type="ECO:0000313" key="8">
    <source>
        <dbReference type="Proteomes" id="UP000032304"/>
    </source>
</evidence>
<dbReference type="InterPro" id="IPR044226">
    <property type="entry name" value="SIP2-1-like"/>
</dbReference>
<evidence type="ECO:0008006" key="9">
    <source>
        <dbReference type="Google" id="ProtNLM"/>
    </source>
</evidence>
<dbReference type="Gene3D" id="1.20.1080.10">
    <property type="entry name" value="Glycerol uptake facilitator protein"/>
    <property type="match status" value="1"/>
</dbReference>
<evidence type="ECO:0000256" key="4">
    <source>
        <dbReference type="ARBA" id="ARBA00023136"/>
    </source>
</evidence>
<feature type="transmembrane region" description="Helical" evidence="6">
    <location>
        <begin position="166"/>
        <end position="188"/>
    </location>
</feature>
<proteinExistence type="inferred from homology"/>
<protein>
    <recommendedName>
        <fullName evidence="9">Aquaporin SIP2-1</fullName>
    </recommendedName>
</protein>
<feature type="transmembrane region" description="Helical" evidence="6">
    <location>
        <begin position="200"/>
        <end position="221"/>
    </location>
</feature>
<dbReference type="InterPro" id="IPR023271">
    <property type="entry name" value="Aquaporin-like"/>
</dbReference>
<feature type="transmembrane region" description="Helical" evidence="6">
    <location>
        <begin position="126"/>
        <end position="145"/>
    </location>
</feature>
<gene>
    <name evidence="7" type="ORF">B456_009G445300</name>
</gene>
<dbReference type="GO" id="GO:0015267">
    <property type="term" value="F:channel activity"/>
    <property type="evidence" value="ECO:0007669"/>
    <property type="project" value="InterPro"/>
</dbReference>
<comment type="similarity">
    <text evidence="5">Belongs to the MIP/aquaporin (TC 1.A.8) family.</text>
</comment>
<dbReference type="Gramene" id="KJB62954">
    <property type="protein sequence ID" value="KJB62954"/>
    <property type="gene ID" value="B456_009G445300"/>
</dbReference>
<dbReference type="PRINTS" id="PR00783">
    <property type="entry name" value="MINTRINSICP"/>
</dbReference>
<evidence type="ECO:0000256" key="3">
    <source>
        <dbReference type="ARBA" id="ARBA00022989"/>
    </source>
</evidence>
<evidence type="ECO:0000256" key="1">
    <source>
        <dbReference type="ARBA" id="ARBA00004141"/>
    </source>
</evidence>
<keyword evidence="8" id="KW-1185">Reference proteome</keyword>
<accession>A0A0D2U1U1</accession>